<gene>
    <name evidence="5" type="ORF">JOF43_001307</name>
</gene>
<accession>A0ABS4WYR1</accession>
<dbReference type="SUPFAM" id="SSF53822">
    <property type="entry name" value="Periplasmic binding protein-like I"/>
    <property type="match status" value="1"/>
</dbReference>
<dbReference type="EMBL" id="JAGIOD010000001">
    <property type="protein sequence ID" value="MBP2381350.1"/>
    <property type="molecule type" value="Genomic_DNA"/>
</dbReference>
<organism evidence="5 6">
    <name type="scientific">Brachybacterium sacelli</name>
    <dbReference type="NCBI Taxonomy" id="173364"/>
    <lineage>
        <taxon>Bacteria</taxon>
        <taxon>Bacillati</taxon>
        <taxon>Actinomycetota</taxon>
        <taxon>Actinomycetes</taxon>
        <taxon>Micrococcales</taxon>
        <taxon>Dermabacteraceae</taxon>
        <taxon>Brachybacterium</taxon>
    </lineage>
</organism>
<reference evidence="5 6" key="1">
    <citation type="submission" date="2021-03" db="EMBL/GenBank/DDBJ databases">
        <title>Sequencing the genomes of 1000 actinobacteria strains.</title>
        <authorList>
            <person name="Klenk H.-P."/>
        </authorList>
    </citation>
    <scope>NUCLEOTIDE SEQUENCE [LARGE SCALE GENOMIC DNA]</scope>
    <source>
        <strain evidence="5 6">DSM 14566</strain>
    </source>
</reference>
<dbReference type="InterPro" id="IPR010982">
    <property type="entry name" value="Lambda_DNA-bd_dom_sf"/>
</dbReference>
<name>A0ABS4WYR1_9MICO</name>
<dbReference type="InterPro" id="IPR028082">
    <property type="entry name" value="Peripla_BP_I"/>
</dbReference>
<dbReference type="Proteomes" id="UP001519290">
    <property type="component" value="Unassembled WGS sequence"/>
</dbReference>
<evidence type="ECO:0000256" key="3">
    <source>
        <dbReference type="ARBA" id="ARBA00023163"/>
    </source>
</evidence>
<proteinExistence type="predicted"/>
<evidence type="ECO:0000313" key="6">
    <source>
        <dbReference type="Proteomes" id="UP001519290"/>
    </source>
</evidence>
<dbReference type="InterPro" id="IPR046335">
    <property type="entry name" value="LacI/GalR-like_sensor"/>
</dbReference>
<dbReference type="SUPFAM" id="SSF47413">
    <property type="entry name" value="lambda repressor-like DNA-binding domains"/>
    <property type="match status" value="1"/>
</dbReference>
<feature type="domain" description="HTH lacI-type" evidence="4">
    <location>
        <begin position="7"/>
        <end position="60"/>
    </location>
</feature>
<evidence type="ECO:0000256" key="2">
    <source>
        <dbReference type="ARBA" id="ARBA00023125"/>
    </source>
</evidence>
<dbReference type="CDD" id="cd01392">
    <property type="entry name" value="HTH_LacI"/>
    <property type="match status" value="1"/>
</dbReference>
<dbReference type="RefSeq" id="WP_209900425.1">
    <property type="nucleotide sequence ID" value="NZ_BAAAJW010000002.1"/>
</dbReference>
<dbReference type="InterPro" id="IPR000843">
    <property type="entry name" value="HTH_LacI"/>
</dbReference>
<dbReference type="Pfam" id="PF00356">
    <property type="entry name" value="LacI"/>
    <property type="match status" value="1"/>
</dbReference>
<keyword evidence="3" id="KW-0804">Transcription</keyword>
<dbReference type="PANTHER" id="PTHR30146">
    <property type="entry name" value="LACI-RELATED TRANSCRIPTIONAL REPRESSOR"/>
    <property type="match status" value="1"/>
</dbReference>
<comment type="caution">
    <text evidence="5">The sequence shown here is derived from an EMBL/GenBank/DDBJ whole genome shotgun (WGS) entry which is preliminary data.</text>
</comment>
<dbReference type="CDD" id="cd06267">
    <property type="entry name" value="PBP1_LacI_sugar_binding-like"/>
    <property type="match status" value="1"/>
</dbReference>
<dbReference type="Gene3D" id="1.10.260.40">
    <property type="entry name" value="lambda repressor-like DNA-binding domains"/>
    <property type="match status" value="1"/>
</dbReference>
<keyword evidence="2" id="KW-0238">DNA-binding</keyword>
<dbReference type="Gene3D" id="3.40.50.2300">
    <property type="match status" value="2"/>
</dbReference>
<dbReference type="SMART" id="SM00354">
    <property type="entry name" value="HTH_LACI"/>
    <property type="match status" value="1"/>
</dbReference>
<protein>
    <submittedName>
        <fullName evidence="5">LacI family transcriptional regulator</fullName>
    </submittedName>
</protein>
<dbReference type="PROSITE" id="PS50932">
    <property type="entry name" value="HTH_LACI_2"/>
    <property type="match status" value="1"/>
</dbReference>
<evidence type="ECO:0000259" key="4">
    <source>
        <dbReference type="PROSITE" id="PS50932"/>
    </source>
</evidence>
<keyword evidence="6" id="KW-1185">Reference proteome</keyword>
<dbReference type="PANTHER" id="PTHR30146:SF109">
    <property type="entry name" value="HTH-TYPE TRANSCRIPTIONAL REGULATOR GALS"/>
    <property type="match status" value="1"/>
</dbReference>
<keyword evidence="1" id="KW-0805">Transcription regulation</keyword>
<sequence length="339" mass="36095">MTDRRHTLDDLASALGLSANTVSRALRGKDGVGEATRQRVLDEAGRVGYATPRAGATAPHLDAVALCIPSVTHPFASEIAAAIETGVRAAGCALEVFATNEDPAQEEQIAEQILEARPGGVITIPVHADSTCWQRVGEAGIPVVTVSRELEGAGSDFIGVDSEHGSYVATRHLLGDGSDSILYLDEELAIGTIAARRRGFERALETAQARARVRMIPTRRYENAGSQWRAQEGYRACMDALAGGDSFDAVLCGDDFFALGAMRALIENGRRVPEDVRVVGYGDLPFAEWLTPSLTSVSLPVRLIGELAVANVLQRIGGSTTAPSHRLIRPELVVRSSSI</sequence>
<dbReference type="Pfam" id="PF13377">
    <property type="entry name" value="Peripla_BP_3"/>
    <property type="match status" value="1"/>
</dbReference>
<evidence type="ECO:0000313" key="5">
    <source>
        <dbReference type="EMBL" id="MBP2381350.1"/>
    </source>
</evidence>
<evidence type="ECO:0000256" key="1">
    <source>
        <dbReference type="ARBA" id="ARBA00023015"/>
    </source>
</evidence>